<accession>A0A646KA87</accession>
<name>A0A646KA87_STRJU</name>
<comment type="caution">
    <text evidence="2">The sequence shown here is derived from an EMBL/GenBank/DDBJ whole genome shotgun (WGS) entry which is preliminary data.</text>
</comment>
<evidence type="ECO:0000313" key="3">
    <source>
        <dbReference type="Proteomes" id="UP000419138"/>
    </source>
</evidence>
<dbReference type="EMBL" id="VCLA01000017">
    <property type="protein sequence ID" value="MQS99037.1"/>
    <property type="molecule type" value="Genomic_DNA"/>
</dbReference>
<evidence type="ECO:0000256" key="1">
    <source>
        <dbReference type="SAM" id="Phobius"/>
    </source>
</evidence>
<dbReference type="AlphaFoldDB" id="A0A646KA87"/>
<dbReference type="OrthoDB" id="4243187at2"/>
<protein>
    <submittedName>
        <fullName evidence="2">Uncharacterized protein</fullName>
    </submittedName>
</protein>
<evidence type="ECO:0000313" key="2">
    <source>
        <dbReference type="EMBL" id="MQS99037.1"/>
    </source>
</evidence>
<feature type="transmembrane region" description="Helical" evidence="1">
    <location>
        <begin position="17"/>
        <end position="35"/>
    </location>
</feature>
<keyword evidence="1" id="KW-0812">Transmembrane</keyword>
<keyword evidence="1" id="KW-1133">Transmembrane helix</keyword>
<sequence length="154" mass="14774">MAIAEAAPAEGFTGGKLLGSVGAGGLALVGTAALVGGIREPKGQSKIRYKLSSTQATLIGIGAGTCYAAAGSIWTATGDLSQAFASIFTGGAFGAAGLGAVSGLLGAFLYFRELSPGRGALAGILAAGVWSQAGGIWGVPEALVLTTAGALGAM</sequence>
<reference evidence="2 3" key="1">
    <citation type="submission" date="2019-05" db="EMBL/GenBank/DDBJ databases">
        <title>Comparative genomics and metabolomics analyses of clavulanic acid producing Streptomyces species provides insight into specialized metabolism and evolution of beta-lactam biosynthetic gene clusters.</title>
        <authorList>
            <person name="Moore M.A."/>
            <person name="Cruz-Morales P."/>
            <person name="Barona Gomez F."/>
            <person name="Kapil T."/>
        </authorList>
    </citation>
    <scope>NUCLEOTIDE SEQUENCE [LARGE SCALE GENOMIC DNA]</scope>
    <source>
        <strain evidence="2 3">NRRL 5741</strain>
    </source>
</reference>
<feature type="transmembrane region" description="Helical" evidence="1">
    <location>
        <begin position="83"/>
        <end position="111"/>
    </location>
</feature>
<feature type="transmembrane region" description="Helical" evidence="1">
    <location>
        <begin position="56"/>
        <end position="77"/>
    </location>
</feature>
<proteinExistence type="predicted"/>
<gene>
    <name evidence="2" type="ORF">FF041_02125</name>
</gene>
<organism evidence="2 3">
    <name type="scientific">Streptomyces jumonjinensis</name>
    <dbReference type="NCBI Taxonomy" id="1945"/>
    <lineage>
        <taxon>Bacteria</taxon>
        <taxon>Bacillati</taxon>
        <taxon>Actinomycetota</taxon>
        <taxon>Actinomycetes</taxon>
        <taxon>Kitasatosporales</taxon>
        <taxon>Streptomycetaceae</taxon>
        <taxon>Streptomyces</taxon>
    </lineage>
</organism>
<dbReference type="Proteomes" id="UP000419138">
    <property type="component" value="Unassembled WGS sequence"/>
</dbReference>
<keyword evidence="3" id="KW-1185">Reference proteome</keyword>
<keyword evidence="1" id="KW-0472">Membrane</keyword>